<dbReference type="InterPro" id="IPR051026">
    <property type="entry name" value="PI/PC_transfer"/>
</dbReference>
<dbReference type="PANTHER" id="PTHR45657">
    <property type="entry name" value="CRAL-TRIO DOMAIN-CONTAINING PROTEIN YKL091C-RELATED"/>
    <property type="match status" value="1"/>
</dbReference>
<comment type="similarity">
    <text evidence="3">Belongs to the SFH family.</text>
</comment>
<feature type="region of interest" description="Disordered" evidence="4">
    <location>
        <begin position="487"/>
        <end position="516"/>
    </location>
</feature>
<dbReference type="PROSITE" id="PS50191">
    <property type="entry name" value="CRAL_TRIO"/>
    <property type="match status" value="1"/>
</dbReference>
<feature type="region of interest" description="Disordered" evidence="4">
    <location>
        <begin position="400"/>
        <end position="425"/>
    </location>
</feature>
<dbReference type="Gene3D" id="3.40.525.10">
    <property type="entry name" value="CRAL-TRIO lipid binding domain"/>
    <property type="match status" value="1"/>
</dbReference>
<sequence length="762" mass="84077">MTEALDLVIKSRHNADGERIVQNVLLKAEKDANFLNPVSAVWRFLGPGNRGNGQFRDAVLLLGSDSLEVYLTAMDTGDEESSTGGPAKRVMKLPATVVHLPGRILSKAKNSALSHTGSERIVLPDANEPDTAVEEVVEGHIFSIGVAYGQLLRVRCSDATITLWYHPNTIAKARLSKNPEAKALRFSFALPDREEAAGVLRKLETSMERYAQAVLFLGRRMPFHNLIQMTNVTQTLGKGSPETVILQAPSWETTALLSPEWSSSYGHKDLSICLHLSTPFGGAAAYITKATLQKYKQGNDSRFFVGAQVASVMAAQTSVIQKKSFVDSSVSRASLKPSSSALSASGEEGDEDSWQPDSEDSDDTSSVMGSAASRLWSKGTSSGIGKGSWQIRIHCHARVGKPASQAQNDSAGVSGRTEASSTSAASSSGRIDLKRLWLPILLAIVALTGATAQRSADRGAASAQGQHMRSQWSIMFIKAEFTQDDWQDSGESTEVSASSHATSDEQNEEGEEEKQTLAQKFGLTDDGWQRFMVGFHQDEAAASKAAAANKVWRSSNDLPQDFSSEPQPNYQEIKTWFRHGVMCLTKEGQPVWLMKVGDMKQGWKDYKASSLKDYDINRHIAFCMDWMYNHIDTRDLPNGRSLWLIDLKGMGMTDMGSDAFNFGKNLAIMIGQNFPERVSRIFVVHVPGFFSLLWRIVEPMLSPNTRRKIRLLRSQNDMLREMKEEMDEADIPIEYGGQCRGDLYDMPKEVELLERVKSLNSK</sequence>
<accession>A0AAW1PYT9</accession>
<dbReference type="GO" id="GO:0005886">
    <property type="term" value="C:plasma membrane"/>
    <property type="evidence" value="ECO:0007669"/>
    <property type="project" value="UniProtKB-SubCell"/>
</dbReference>
<reference evidence="6 7" key="1">
    <citation type="journal article" date="2024" name="Nat. Commun.">
        <title>Phylogenomics reveals the evolutionary origins of lichenization in chlorophyte algae.</title>
        <authorList>
            <person name="Puginier C."/>
            <person name="Libourel C."/>
            <person name="Otte J."/>
            <person name="Skaloud P."/>
            <person name="Haon M."/>
            <person name="Grisel S."/>
            <person name="Petersen M."/>
            <person name="Berrin J.G."/>
            <person name="Delaux P.M."/>
            <person name="Dal Grande F."/>
            <person name="Keller J."/>
        </authorList>
    </citation>
    <scope>NUCLEOTIDE SEQUENCE [LARGE SCALE GENOMIC DNA]</scope>
    <source>
        <strain evidence="6 7">SAG 2036</strain>
    </source>
</reference>
<dbReference type="Proteomes" id="UP001465755">
    <property type="component" value="Unassembled WGS sequence"/>
</dbReference>
<dbReference type="CDD" id="cd00170">
    <property type="entry name" value="SEC14"/>
    <property type="match status" value="1"/>
</dbReference>
<evidence type="ECO:0000313" key="6">
    <source>
        <dbReference type="EMBL" id="KAK9813592.1"/>
    </source>
</evidence>
<name>A0AAW1PYT9_9CHLO</name>
<evidence type="ECO:0000259" key="5">
    <source>
        <dbReference type="PROSITE" id="PS50191"/>
    </source>
</evidence>
<dbReference type="PANTHER" id="PTHR45657:SF61">
    <property type="entry name" value="CRAL-TRIO DOMAIN-CONTAINING PROTEIN"/>
    <property type="match status" value="1"/>
</dbReference>
<dbReference type="Pfam" id="PF00650">
    <property type="entry name" value="CRAL_TRIO"/>
    <property type="match status" value="1"/>
</dbReference>
<proteinExistence type="inferred from homology"/>
<evidence type="ECO:0000256" key="3">
    <source>
        <dbReference type="ARBA" id="ARBA00038020"/>
    </source>
</evidence>
<dbReference type="EMBL" id="JALJOQ010000004">
    <property type="protein sequence ID" value="KAK9813592.1"/>
    <property type="molecule type" value="Genomic_DNA"/>
</dbReference>
<dbReference type="SMART" id="SM00516">
    <property type="entry name" value="SEC14"/>
    <property type="match status" value="1"/>
</dbReference>
<dbReference type="SUPFAM" id="SSF52087">
    <property type="entry name" value="CRAL/TRIO domain"/>
    <property type="match status" value="1"/>
</dbReference>
<evidence type="ECO:0000256" key="2">
    <source>
        <dbReference type="ARBA" id="ARBA00004395"/>
    </source>
</evidence>
<dbReference type="AlphaFoldDB" id="A0AAW1PYT9"/>
<protein>
    <recommendedName>
        <fullName evidence="5">CRAL-TRIO domain-containing protein</fullName>
    </recommendedName>
</protein>
<feature type="compositionally biased region" description="Polar residues" evidence="4">
    <location>
        <begin position="489"/>
        <end position="501"/>
    </location>
</feature>
<feature type="domain" description="CRAL-TRIO" evidence="5">
    <location>
        <begin position="566"/>
        <end position="743"/>
    </location>
</feature>
<dbReference type="InterPro" id="IPR001251">
    <property type="entry name" value="CRAL-TRIO_dom"/>
</dbReference>
<gene>
    <name evidence="6" type="ORF">WJX73_009044</name>
</gene>
<evidence type="ECO:0000313" key="7">
    <source>
        <dbReference type="Proteomes" id="UP001465755"/>
    </source>
</evidence>
<dbReference type="GO" id="GO:0000139">
    <property type="term" value="C:Golgi membrane"/>
    <property type="evidence" value="ECO:0007669"/>
    <property type="project" value="UniProtKB-SubCell"/>
</dbReference>
<feature type="compositionally biased region" description="Low complexity" evidence="4">
    <location>
        <begin position="414"/>
        <end position="425"/>
    </location>
</feature>
<keyword evidence="7" id="KW-1185">Reference proteome</keyword>
<dbReference type="InterPro" id="IPR036865">
    <property type="entry name" value="CRAL-TRIO_dom_sf"/>
</dbReference>
<evidence type="ECO:0000256" key="4">
    <source>
        <dbReference type="SAM" id="MobiDB-lite"/>
    </source>
</evidence>
<comment type="subcellular location">
    <subcellularLocation>
        <location evidence="1">Cell membrane</location>
        <topology evidence="1">Peripheral membrane protein</topology>
    </subcellularLocation>
    <subcellularLocation>
        <location evidence="2">Golgi apparatus membrane</location>
        <topology evidence="2">Peripheral membrane protein</topology>
    </subcellularLocation>
</comment>
<feature type="compositionally biased region" description="Acidic residues" evidence="4">
    <location>
        <begin position="347"/>
        <end position="363"/>
    </location>
</feature>
<comment type="caution">
    <text evidence="6">The sequence shown here is derived from an EMBL/GenBank/DDBJ whole genome shotgun (WGS) entry which is preliminary data.</text>
</comment>
<organism evidence="6 7">
    <name type="scientific">Symbiochloris irregularis</name>
    <dbReference type="NCBI Taxonomy" id="706552"/>
    <lineage>
        <taxon>Eukaryota</taxon>
        <taxon>Viridiplantae</taxon>
        <taxon>Chlorophyta</taxon>
        <taxon>core chlorophytes</taxon>
        <taxon>Trebouxiophyceae</taxon>
        <taxon>Trebouxiales</taxon>
        <taxon>Trebouxiaceae</taxon>
        <taxon>Symbiochloris</taxon>
    </lineage>
</organism>
<feature type="region of interest" description="Disordered" evidence="4">
    <location>
        <begin position="337"/>
        <end position="385"/>
    </location>
</feature>
<evidence type="ECO:0000256" key="1">
    <source>
        <dbReference type="ARBA" id="ARBA00004202"/>
    </source>
</evidence>